<evidence type="ECO:0000313" key="2">
    <source>
        <dbReference type="EMBL" id="ALU28534.1"/>
    </source>
</evidence>
<dbReference type="OrthoDB" id="42084at2157"/>
<protein>
    <recommendedName>
        <fullName evidence="6">Thermopsin</fullName>
    </recommendedName>
</protein>
<evidence type="ECO:0000256" key="1">
    <source>
        <dbReference type="SAM" id="Phobius"/>
    </source>
</evidence>
<gene>
    <name evidence="2" type="ORF">ATY89_00165</name>
    <name evidence="3" type="ORF">ATZ20_03210</name>
</gene>
<dbReference type="GeneID" id="14551771"/>
<dbReference type="Proteomes" id="UP000060043">
    <property type="component" value="Chromosome"/>
</dbReference>
<dbReference type="RefSeq" id="WP_011278113.1">
    <property type="nucleotide sequence ID" value="NZ_BHWZ01000003.1"/>
</dbReference>
<evidence type="ECO:0000313" key="5">
    <source>
        <dbReference type="Proteomes" id="UP000065473"/>
    </source>
</evidence>
<dbReference type="AlphaFoldDB" id="A0A0U2NDR8"/>
<keyword evidence="1" id="KW-0472">Membrane</keyword>
<organism evidence="3 4">
    <name type="scientific">Sulfolobus acidocaldarius</name>
    <dbReference type="NCBI Taxonomy" id="2285"/>
    <lineage>
        <taxon>Archaea</taxon>
        <taxon>Thermoproteota</taxon>
        <taxon>Thermoprotei</taxon>
        <taxon>Sulfolobales</taxon>
        <taxon>Sulfolobaceae</taxon>
        <taxon>Sulfolobus</taxon>
    </lineage>
</organism>
<keyword evidence="1" id="KW-1133">Transmembrane helix</keyword>
<dbReference type="Proteomes" id="UP000065473">
    <property type="component" value="Chromosome"/>
</dbReference>
<evidence type="ECO:0000313" key="4">
    <source>
        <dbReference type="Proteomes" id="UP000060043"/>
    </source>
</evidence>
<sequence length="346" mass="38694">MQFLPILFVLLASGSFLSYTLSSYAIGNGTANIYHYVLNATSTGTEYNVSVFLNWSYSNLYEYVNKYDYSTFHKNFQVPDLYYIFYHSNPSTLAYILLFNNVTLTTYNLGGNQIPAIKFYNGDNYLTVSAQYGVMLQGFAKNYAGPSAGTLNVSISLNSYKNLPSFVSNANMYTLNVSFMPNPSALSYTLYLVSPEAKISGSNMYVSKEISIAYLSILSKGFTTIIIPSAYSIVRPIGEVIINQTNYYYFYLNGTLTYYGTYFTPKYYNSTTPFTIDTIGKYIVIFFPTGGNITVFLNNGNNPLYGVKVTGETGNKNTPLSLYLIIIGVVIVLVVAIIVLRFRKVF</sequence>
<dbReference type="EMBL" id="CP013695">
    <property type="protein sequence ID" value="ALU31245.1"/>
    <property type="molecule type" value="Genomic_DNA"/>
</dbReference>
<proteinExistence type="predicted"/>
<evidence type="ECO:0000313" key="3">
    <source>
        <dbReference type="EMBL" id="ALU31245.1"/>
    </source>
</evidence>
<reference evidence="4 5" key="1">
    <citation type="submission" date="2015-12" db="EMBL/GenBank/DDBJ databases">
        <title>A stable core within a dynamic pangenome in Sulfolobus acidocaldarius.</title>
        <authorList>
            <person name="Anderson R."/>
            <person name="Kouris A."/>
            <person name="Seward C."/>
            <person name="Campbell K."/>
            <person name="Whitaker R."/>
        </authorList>
    </citation>
    <scope>NUCLEOTIDE SEQUENCE [LARGE SCALE GENOMIC DNA]</scope>
    <source>
        <strain evidence="2 5">GG12-C01-09</strain>
        <strain evidence="3 4">NG05B_CO5_07</strain>
    </source>
</reference>
<feature type="transmembrane region" description="Helical" evidence="1">
    <location>
        <begin position="320"/>
        <end position="340"/>
    </location>
</feature>
<evidence type="ECO:0008006" key="6">
    <source>
        <dbReference type="Google" id="ProtNLM"/>
    </source>
</evidence>
<dbReference type="DNASU" id="3473068"/>
<dbReference type="EMBL" id="CP013694">
    <property type="protein sequence ID" value="ALU28534.1"/>
    <property type="molecule type" value="Genomic_DNA"/>
</dbReference>
<keyword evidence="1" id="KW-0812">Transmembrane</keyword>
<name>A0A0U2NDR8_9CREN</name>
<accession>A0A0U2NDR8</accession>